<keyword evidence="3" id="KW-1185">Reference proteome</keyword>
<dbReference type="AlphaFoldDB" id="A0A6P1NVA6"/>
<organism evidence="2 3">
    <name type="scientific">Nibribacter ruber</name>
    <dbReference type="NCBI Taxonomy" id="2698458"/>
    <lineage>
        <taxon>Bacteria</taxon>
        <taxon>Pseudomonadati</taxon>
        <taxon>Bacteroidota</taxon>
        <taxon>Cytophagia</taxon>
        <taxon>Cytophagales</taxon>
        <taxon>Hymenobacteraceae</taxon>
        <taxon>Nibribacter</taxon>
    </lineage>
</organism>
<sequence length="337" mass="39596">MSATNAEPKEFYPLVTNILKLQYCSGFFDLTEIVMFDWFVVKAKAFKYKQFYYSRRRISEEIRVKEDRLTTIIARFHDLSFIGIEIKGMPRQHYFTVDLAKVIELIPQIFQFTENSKLSPEYSKLLAYFSKLLAESSTQKKYNKEAYKEGIQGQLREEENMVGDGSPTGDFPFSDGEELNTPKDFCALVIDRANQATERKRLEAQQKAERKAQKEAELVEQAKQRKVDSLIRLLNNTYASRVNMHKEGKTKGERVKSITKLSFLKRNKDALYELAKEYGDEEIENSFIAYIDEFLKEDIEVRKLIPYFLARKPETRDFDTFHTYLNKFIAEYSYEKS</sequence>
<accession>A0A6P1NVA6</accession>
<keyword evidence="1" id="KW-0175">Coiled coil</keyword>
<evidence type="ECO:0000313" key="2">
    <source>
        <dbReference type="EMBL" id="QHL86274.1"/>
    </source>
</evidence>
<proteinExistence type="predicted"/>
<gene>
    <name evidence="2" type="ORF">GU926_01955</name>
</gene>
<dbReference type="RefSeq" id="WP_160688533.1">
    <property type="nucleotide sequence ID" value="NZ_CP047897.1"/>
</dbReference>
<dbReference type="KEGG" id="nib:GU926_01955"/>
<name>A0A6P1NVA6_9BACT</name>
<reference evidence="2 3" key="1">
    <citation type="submission" date="2020-01" db="EMBL/GenBank/DDBJ databases">
        <authorList>
            <person name="Kim M."/>
        </authorList>
    </citation>
    <scope>NUCLEOTIDE SEQUENCE [LARGE SCALE GENOMIC DNA]</scope>
    <source>
        <strain evidence="2 3">BT10</strain>
    </source>
</reference>
<dbReference type="EMBL" id="CP047897">
    <property type="protein sequence ID" value="QHL86274.1"/>
    <property type="molecule type" value="Genomic_DNA"/>
</dbReference>
<feature type="coiled-coil region" evidence="1">
    <location>
        <begin position="194"/>
        <end position="225"/>
    </location>
</feature>
<evidence type="ECO:0000256" key="1">
    <source>
        <dbReference type="SAM" id="Coils"/>
    </source>
</evidence>
<protein>
    <submittedName>
        <fullName evidence="2">Uncharacterized protein</fullName>
    </submittedName>
</protein>
<dbReference type="Proteomes" id="UP000464214">
    <property type="component" value="Chromosome"/>
</dbReference>
<evidence type="ECO:0000313" key="3">
    <source>
        <dbReference type="Proteomes" id="UP000464214"/>
    </source>
</evidence>